<evidence type="ECO:0000256" key="1">
    <source>
        <dbReference type="ARBA" id="ARBA00004777"/>
    </source>
</evidence>
<dbReference type="Gene3D" id="3.10.410.10">
    <property type="entry name" value="Formyltetrahydrofolate synthetase, domain 3"/>
    <property type="match status" value="1"/>
</dbReference>
<dbReference type="AlphaFoldDB" id="A0A6P5T3W5"/>
<evidence type="ECO:0000256" key="3">
    <source>
        <dbReference type="ARBA" id="ARBA00022563"/>
    </source>
</evidence>
<gene>
    <name evidence="8" type="primary">LOC110762978</name>
</gene>
<keyword evidence="6" id="KW-0067">ATP-binding</keyword>
<dbReference type="Pfam" id="PF01268">
    <property type="entry name" value="FTHFS"/>
    <property type="match status" value="2"/>
</dbReference>
<dbReference type="FunFam" id="3.10.410.10:FF:000001">
    <property type="entry name" value="Putative formate--tetrahydrofolate ligase"/>
    <property type="match status" value="1"/>
</dbReference>
<dbReference type="RefSeq" id="XP_021821403.1">
    <property type="nucleotide sequence ID" value="XM_021965711.1"/>
</dbReference>
<dbReference type="GO" id="GO:0006730">
    <property type="term" value="P:one-carbon metabolic process"/>
    <property type="evidence" value="ECO:0007669"/>
    <property type="project" value="UniProtKB-KW"/>
</dbReference>
<comment type="pathway">
    <text evidence="1">One-carbon metabolism; tetrahydrofolate interconversion.</text>
</comment>
<protein>
    <recommendedName>
        <fullName evidence="2">formate--tetrahydrofolate ligase</fullName>
        <ecNumber evidence="2">6.3.4.3</ecNumber>
    </recommendedName>
</protein>
<proteinExistence type="predicted"/>
<keyword evidence="7" id="KW-1185">Reference proteome</keyword>
<dbReference type="Proteomes" id="UP000515124">
    <property type="component" value="Unplaced"/>
</dbReference>
<evidence type="ECO:0000256" key="6">
    <source>
        <dbReference type="ARBA" id="ARBA00022840"/>
    </source>
</evidence>
<evidence type="ECO:0000313" key="7">
    <source>
        <dbReference type="Proteomes" id="UP000515124"/>
    </source>
</evidence>
<dbReference type="InterPro" id="IPR027417">
    <property type="entry name" value="P-loop_NTPase"/>
</dbReference>
<keyword evidence="4" id="KW-0436">Ligase</keyword>
<accession>A0A6P5T3W5</accession>
<dbReference type="GO" id="GO:0005524">
    <property type="term" value="F:ATP binding"/>
    <property type="evidence" value="ECO:0007669"/>
    <property type="project" value="UniProtKB-KW"/>
</dbReference>
<evidence type="ECO:0000256" key="4">
    <source>
        <dbReference type="ARBA" id="ARBA00022598"/>
    </source>
</evidence>
<keyword evidence="5" id="KW-0547">Nucleotide-binding</keyword>
<reference evidence="8" key="1">
    <citation type="submission" date="2025-08" db="UniProtKB">
        <authorList>
            <consortium name="RefSeq"/>
        </authorList>
    </citation>
    <scope>IDENTIFICATION</scope>
</reference>
<sequence length="272" mass="29631">MSSSSSLKTVRQLQVASPVPADIDIANSVEPFHISEIAKDLNLSPKHYDLYGKYKAKLLLSVIDELKGSGDGNYVVVGGITPTPLGEGKSTTTVGLCQALGAFQDKKVDLGIAVQRACENVTQPLKFLYPLDFSIKEKIEAIARSYGASGVEYSEQAEKQIEMYSKQGFSGLPICMAKTQYSFSHNASEKGAPTGFVLPIRDVRASIGAGFIYPLVGTMSTMPGLPTRPCFYDIDLDTTTGRVIGNGGSKNFYRGRLNNFFIEEIYYKPFFS</sequence>
<dbReference type="GeneID" id="110762978"/>
<dbReference type="Gene3D" id="3.40.50.300">
    <property type="entry name" value="P-loop containing nucleotide triphosphate hydrolases"/>
    <property type="match status" value="1"/>
</dbReference>
<dbReference type="EC" id="6.3.4.3" evidence="2"/>
<evidence type="ECO:0000313" key="8">
    <source>
        <dbReference type="RefSeq" id="XP_021821403.1"/>
    </source>
</evidence>
<evidence type="ECO:0000256" key="5">
    <source>
        <dbReference type="ARBA" id="ARBA00022741"/>
    </source>
</evidence>
<organism evidence="7 8">
    <name type="scientific">Prunus avium</name>
    <name type="common">Cherry</name>
    <name type="synonym">Cerasus avium</name>
    <dbReference type="NCBI Taxonomy" id="42229"/>
    <lineage>
        <taxon>Eukaryota</taxon>
        <taxon>Viridiplantae</taxon>
        <taxon>Streptophyta</taxon>
        <taxon>Embryophyta</taxon>
        <taxon>Tracheophyta</taxon>
        <taxon>Spermatophyta</taxon>
        <taxon>Magnoliopsida</taxon>
        <taxon>eudicotyledons</taxon>
        <taxon>Gunneridae</taxon>
        <taxon>Pentapetalae</taxon>
        <taxon>rosids</taxon>
        <taxon>fabids</taxon>
        <taxon>Rosales</taxon>
        <taxon>Rosaceae</taxon>
        <taxon>Amygdaloideae</taxon>
        <taxon>Amygdaleae</taxon>
        <taxon>Prunus</taxon>
    </lineage>
</organism>
<name>A0A6P5T3W5_PRUAV</name>
<keyword evidence="3" id="KW-0554">One-carbon metabolism</keyword>
<dbReference type="SUPFAM" id="SSF52540">
    <property type="entry name" value="P-loop containing nucleoside triphosphate hydrolases"/>
    <property type="match status" value="2"/>
</dbReference>
<dbReference type="InterPro" id="IPR000559">
    <property type="entry name" value="Formate_THF_ligase"/>
</dbReference>
<evidence type="ECO:0000256" key="2">
    <source>
        <dbReference type="ARBA" id="ARBA00012295"/>
    </source>
</evidence>
<dbReference type="GO" id="GO:0004329">
    <property type="term" value="F:formate-tetrahydrofolate ligase activity"/>
    <property type="evidence" value="ECO:0007669"/>
    <property type="project" value="UniProtKB-EC"/>
</dbReference>